<proteinExistence type="predicted"/>
<reference evidence="1" key="1">
    <citation type="journal article" date="2019" name="bioRxiv">
        <title>The Genome of the Zebra Mussel, Dreissena polymorpha: A Resource for Invasive Species Research.</title>
        <authorList>
            <person name="McCartney M.A."/>
            <person name="Auch B."/>
            <person name="Kono T."/>
            <person name="Mallez S."/>
            <person name="Zhang Y."/>
            <person name="Obille A."/>
            <person name="Becker A."/>
            <person name="Abrahante J.E."/>
            <person name="Garbe J."/>
            <person name="Badalamenti J.P."/>
            <person name="Herman A."/>
            <person name="Mangelson H."/>
            <person name="Liachko I."/>
            <person name="Sullivan S."/>
            <person name="Sone E.D."/>
            <person name="Koren S."/>
            <person name="Silverstein K.A.T."/>
            <person name="Beckman K.B."/>
            <person name="Gohl D.M."/>
        </authorList>
    </citation>
    <scope>NUCLEOTIDE SEQUENCE</scope>
    <source>
        <strain evidence="1">Duluth1</strain>
        <tissue evidence="1">Whole animal</tissue>
    </source>
</reference>
<dbReference type="EMBL" id="JAIWYP010000006">
    <property type="protein sequence ID" value="KAH3809601.1"/>
    <property type="molecule type" value="Genomic_DNA"/>
</dbReference>
<reference evidence="1" key="2">
    <citation type="submission" date="2020-11" db="EMBL/GenBank/DDBJ databases">
        <authorList>
            <person name="McCartney M.A."/>
            <person name="Auch B."/>
            <person name="Kono T."/>
            <person name="Mallez S."/>
            <person name="Becker A."/>
            <person name="Gohl D.M."/>
            <person name="Silverstein K.A.T."/>
            <person name="Koren S."/>
            <person name="Bechman K.B."/>
            <person name="Herman A."/>
            <person name="Abrahante J.E."/>
            <person name="Garbe J."/>
        </authorList>
    </citation>
    <scope>NUCLEOTIDE SEQUENCE</scope>
    <source>
        <strain evidence="1">Duluth1</strain>
        <tissue evidence="1">Whole animal</tissue>
    </source>
</reference>
<evidence type="ECO:0000313" key="1">
    <source>
        <dbReference type="EMBL" id="KAH3809601.1"/>
    </source>
</evidence>
<comment type="caution">
    <text evidence="1">The sequence shown here is derived from an EMBL/GenBank/DDBJ whole genome shotgun (WGS) entry which is preliminary data.</text>
</comment>
<keyword evidence="2" id="KW-1185">Reference proteome</keyword>
<gene>
    <name evidence="1" type="ORF">DPMN_137975</name>
</gene>
<dbReference type="SUPFAM" id="SSF75011">
    <property type="entry name" value="3-carboxy-cis,cis-mucoante lactonizing enzyme"/>
    <property type="match status" value="1"/>
</dbReference>
<accession>A0A9D4JE67</accession>
<sequence>MFEINPLGVVCVSHDTLCVTVGGYKEVLLLSVSTDNTIILTRVISLLGSYPVEMIWPHTICVSKDGTRMAVSGGSEGAKKLQLFKISPAMS</sequence>
<organism evidence="1 2">
    <name type="scientific">Dreissena polymorpha</name>
    <name type="common">Zebra mussel</name>
    <name type="synonym">Mytilus polymorpha</name>
    <dbReference type="NCBI Taxonomy" id="45954"/>
    <lineage>
        <taxon>Eukaryota</taxon>
        <taxon>Metazoa</taxon>
        <taxon>Spiralia</taxon>
        <taxon>Lophotrochozoa</taxon>
        <taxon>Mollusca</taxon>
        <taxon>Bivalvia</taxon>
        <taxon>Autobranchia</taxon>
        <taxon>Heteroconchia</taxon>
        <taxon>Euheterodonta</taxon>
        <taxon>Imparidentia</taxon>
        <taxon>Neoheterodontei</taxon>
        <taxon>Myida</taxon>
        <taxon>Dreissenoidea</taxon>
        <taxon>Dreissenidae</taxon>
        <taxon>Dreissena</taxon>
    </lineage>
</organism>
<protein>
    <submittedName>
        <fullName evidence="1">Uncharacterized protein</fullName>
    </submittedName>
</protein>
<dbReference type="Proteomes" id="UP000828390">
    <property type="component" value="Unassembled WGS sequence"/>
</dbReference>
<evidence type="ECO:0000313" key="2">
    <source>
        <dbReference type="Proteomes" id="UP000828390"/>
    </source>
</evidence>
<name>A0A9D4JE67_DREPO</name>
<dbReference type="AlphaFoldDB" id="A0A9D4JE67"/>